<dbReference type="PROSITE" id="PS00907">
    <property type="entry name" value="UROD_2"/>
    <property type="match status" value="1"/>
</dbReference>
<dbReference type="InterPro" id="IPR038071">
    <property type="entry name" value="UROD/MetE-like_sf"/>
</dbReference>
<proteinExistence type="inferred from homology"/>
<dbReference type="EC" id="4.1.1.37" evidence="3 7"/>
<evidence type="ECO:0000256" key="8">
    <source>
        <dbReference type="RuleBase" id="RU000554"/>
    </source>
</evidence>
<keyword evidence="4 7" id="KW-0210">Decarboxylase</keyword>
<dbReference type="GO" id="GO:0004853">
    <property type="term" value="F:uroporphyrinogen decarboxylase activity"/>
    <property type="evidence" value="ECO:0007669"/>
    <property type="project" value="UniProtKB-UniRule"/>
</dbReference>
<comment type="pathway">
    <text evidence="1 7 8">Porphyrin-containing compound metabolism; protoporphyrin-IX biosynthesis; coproporphyrinogen-III from 5-aminolevulinate: step 4/4.</text>
</comment>
<evidence type="ECO:0000256" key="2">
    <source>
        <dbReference type="ARBA" id="ARBA00009935"/>
    </source>
</evidence>
<dbReference type="AlphaFoldDB" id="A0A7D4TJI7"/>
<feature type="binding site" evidence="7">
    <location>
        <position position="333"/>
    </location>
    <ligand>
        <name>substrate</name>
    </ligand>
</feature>
<evidence type="ECO:0000256" key="7">
    <source>
        <dbReference type="HAMAP-Rule" id="MF_00218"/>
    </source>
</evidence>
<feature type="binding site" evidence="7">
    <location>
        <position position="160"/>
    </location>
    <ligand>
        <name>substrate</name>
    </ligand>
</feature>
<evidence type="ECO:0000256" key="4">
    <source>
        <dbReference type="ARBA" id="ARBA00022793"/>
    </source>
</evidence>
<dbReference type="RefSeq" id="WP_173494008.1">
    <property type="nucleotide sequence ID" value="NZ_CP054056.1"/>
</dbReference>
<dbReference type="InterPro" id="IPR000257">
    <property type="entry name" value="Uroporphyrinogen_deCOase"/>
</dbReference>
<keyword evidence="6 7" id="KW-0627">Porphyrin biosynthesis</keyword>
<accession>A0A7D4TJI7</accession>
<evidence type="ECO:0000256" key="5">
    <source>
        <dbReference type="ARBA" id="ARBA00023239"/>
    </source>
</evidence>
<evidence type="ECO:0000256" key="3">
    <source>
        <dbReference type="ARBA" id="ARBA00012288"/>
    </source>
</evidence>
<dbReference type="GO" id="GO:0006782">
    <property type="term" value="P:protoporphyrinogen IX biosynthetic process"/>
    <property type="evidence" value="ECO:0007669"/>
    <property type="project" value="UniProtKB-UniRule"/>
</dbReference>
<evidence type="ECO:0000313" key="13">
    <source>
        <dbReference type="Proteomes" id="UP000501003"/>
    </source>
</evidence>
<feature type="domain" description="Uroporphyrinogen decarboxylase (URO-D)" evidence="11">
    <location>
        <begin position="148"/>
        <end position="164"/>
    </location>
</feature>
<dbReference type="InterPro" id="IPR006361">
    <property type="entry name" value="Uroporphyrinogen_deCO2ase_HemE"/>
</dbReference>
<comment type="catalytic activity">
    <reaction evidence="7 8">
        <text>uroporphyrinogen III + 4 H(+) = coproporphyrinogen III + 4 CO2</text>
        <dbReference type="Rhea" id="RHEA:19865"/>
        <dbReference type="ChEBI" id="CHEBI:15378"/>
        <dbReference type="ChEBI" id="CHEBI:16526"/>
        <dbReference type="ChEBI" id="CHEBI:57308"/>
        <dbReference type="ChEBI" id="CHEBI:57309"/>
        <dbReference type="EC" id="4.1.1.37"/>
    </reaction>
</comment>
<feature type="binding site" evidence="7">
    <location>
        <position position="214"/>
    </location>
    <ligand>
        <name>substrate</name>
    </ligand>
</feature>
<dbReference type="KEGG" id="aqg:HRU87_06000"/>
<dbReference type="HAMAP" id="MF_00218">
    <property type="entry name" value="URO_D"/>
    <property type="match status" value="1"/>
</dbReference>
<dbReference type="PANTHER" id="PTHR21091">
    <property type="entry name" value="METHYLTETRAHYDROFOLATE:HOMOCYSTEINE METHYLTRANSFERASE RELATED"/>
    <property type="match status" value="1"/>
</dbReference>
<dbReference type="PANTHER" id="PTHR21091:SF169">
    <property type="entry name" value="UROPORPHYRINOGEN DECARBOXYLASE"/>
    <property type="match status" value="1"/>
</dbReference>
<feature type="binding site" evidence="7">
    <location>
        <position position="85"/>
    </location>
    <ligand>
        <name>substrate</name>
    </ligand>
</feature>
<dbReference type="SUPFAM" id="SSF51726">
    <property type="entry name" value="UROD/MetE-like"/>
    <property type="match status" value="1"/>
</dbReference>
<evidence type="ECO:0000256" key="6">
    <source>
        <dbReference type="ARBA" id="ARBA00023244"/>
    </source>
</evidence>
<protein>
    <recommendedName>
        <fullName evidence="3 7">Uroporphyrinogen decarboxylase</fullName>
        <shortName evidence="7">UPD</shortName>
        <shortName evidence="7">URO-D</shortName>
        <ecNumber evidence="3 7">4.1.1.37</ecNumber>
    </recommendedName>
</protein>
<keyword evidence="7" id="KW-0963">Cytoplasm</keyword>
<name>A0A7D4TJI7_9MICO</name>
<comment type="subunit">
    <text evidence="7">Homodimer.</text>
</comment>
<evidence type="ECO:0000313" key="12">
    <source>
        <dbReference type="EMBL" id="QKJ25711.1"/>
    </source>
</evidence>
<dbReference type="NCBIfam" id="TIGR01464">
    <property type="entry name" value="hemE"/>
    <property type="match status" value="1"/>
</dbReference>
<dbReference type="EMBL" id="CP054056">
    <property type="protein sequence ID" value="QKJ25711.1"/>
    <property type="molecule type" value="Genomic_DNA"/>
</dbReference>
<organism evidence="12 13">
    <name type="scientific">Aquiluna borgnonia</name>
    <dbReference type="NCBI Taxonomy" id="2499157"/>
    <lineage>
        <taxon>Bacteria</taxon>
        <taxon>Bacillati</taxon>
        <taxon>Actinomycetota</taxon>
        <taxon>Actinomycetes</taxon>
        <taxon>Micrococcales</taxon>
        <taxon>Microbacteriaceae</taxon>
        <taxon>Luna cluster</taxon>
        <taxon>Luna-1 subcluster</taxon>
        <taxon>Aquiluna</taxon>
    </lineage>
</organism>
<dbReference type="Pfam" id="PF01208">
    <property type="entry name" value="URO-D"/>
    <property type="match status" value="1"/>
</dbReference>
<dbReference type="Gene3D" id="3.20.20.210">
    <property type="match status" value="1"/>
</dbReference>
<evidence type="ECO:0000259" key="11">
    <source>
        <dbReference type="PROSITE" id="PS00907"/>
    </source>
</evidence>
<dbReference type="PROSITE" id="PS00906">
    <property type="entry name" value="UROD_1"/>
    <property type="match status" value="1"/>
</dbReference>
<feature type="domain" description="Uroporphyrinogen decarboxylase (URO-D)" evidence="10">
    <location>
        <begin position="31"/>
        <end position="40"/>
    </location>
</feature>
<dbReference type="CDD" id="cd00717">
    <property type="entry name" value="URO-D"/>
    <property type="match status" value="1"/>
</dbReference>
<evidence type="ECO:0000259" key="10">
    <source>
        <dbReference type="PROSITE" id="PS00906"/>
    </source>
</evidence>
<comment type="similarity">
    <text evidence="2 7 9">Belongs to the uroporphyrinogen decarboxylase family.</text>
</comment>
<evidence type="ECO:0000256" key="1">
    <source>
        <dbReference type="ARBA" id="ARBA00004804"/>
    </source>
</evidence>
<feature type="binding site" evidence="7">
    <location>
        <begin position="36"/>
        <end position="40"/>
    </location>
    <ligand>
        <name>substrate</name>
    </ligand>
</feature>
<gene>
    <name evidence="7 12" type="primary">hemE</name>
    <name evidence="12" type="ORF">HRU87_06000</name>
</gene>
<comment type="subcellular location">
    <subcellularLocation>
        <location evidence="7">Cytoplasm</location>
    </subcellularLocation>
</comment>
<feature type="site" description="Transition state stabilizer" evidence="7">
    <location>
        <position position="85"/>
    </location>
</feature>
<comment type="caution">
    <text evidence="7">Lacks conserved residue(s) required for the propagation of feature annotation.</text>
</comment>
<dbReference type="UniPathway" id="UPA00251">
    <property type="reaction ID" value="UER00321"/>
</dbReference>
<keyword evidence="13" id="KW-1185">Reference proteome</keyword>
<dbReference type="GO" id="GO:0005829">
    <property type="term" value="C:cytosol"/>
    <property type="evidence" value="ECO:0007669"/>
    <property type="project" value="TreeGrafter"/>
</dbReference>
<sequence length="356" mass="38754">MLKPTHPLNQGVTASSTLVRALRAQPVESTPVWFMRQAGRSLPEYRALRARHEMLEACLTPEVAAEITMQPVRRHKVDAAIFFSDIVIPLKLAGLAVEIRSGVGPIIANPVRTRKDLESLRLLQPEELEPITRAVELLVSELGPTPLIGFGGAPFTLASYLIEGGPSKDLPETRKMMRDPELFQAVLFWCADVTASFIRAQVVAGASALQVFDSWAGKLTPEEYRDHAKSASRRLFAQLEDLRDESSNSVPRVHFGLGADAILEDTLEVGATAIGVDHTSSLSEVGRRLPGVALQGNLDPEVLSSSWDDIEHAVGSVLDSAKNLAGHVFNLGHGVPKQTDPEVLTKIVQLIHQGKR</sequence>
<keyword evidence="5 7" id="KW-0456">Lyase</keyword>
<evidence type="ECO:0000256" key="9">
    <source>
        <dbReference type="RuleBase" id="RU004169"/>
    </source>
</evidence>
<reference evidence="12 13" key="1">
    <citation type="submission" date="2020-05" db="EMBL/GenBank/DDBJ databases">
        <title>Aquirufa sp. strain 15G-AUS-rot a new Aquirufa species.</title>
        <authorList>
            <person name="Pitt A."/>
            <person name="Hahn M.W."/>
        </authorList>
    </citation>
    <scope>NUCLEOTIDE SEQUENCE [LARGE SCALE GENOMIC DNA]</scope>
    <source>
        <strain evidence="12 13">15G-AUS-rot</strain>
    </source>
</reference>
<comment type="function">
    <text evidence="7">Catalyzes the decarboxylation of four acetate groups of uroporphyrinogen-III to yield coproporphyrinogen-III.</text>
</comment>
<dbReference type="Proteomes" id="UP000501003">
    <property type="component" value="Chromosome"/>
</dbReference>